<feature type="domain" description="Glutamine amidotransferase" evidence="1">
    <location>
        <begin position="23"/>
        <end position="184"/>
    </location>
</feature>
<evidence type="ECO:0000259" key="1">
    <source>
        <dbReference type="Pfam" id="PF00117"/>
    </source>
</evidence>
<dbReference type="Gene3D" id="3.40.50.880">
    <property type="match status" value="1"/>
</dbReference>
<dbReference type="GO" id="GO:0005829">
    <property type="term" value="C:cytosol"/>
    <property type="evidence" value="ECO:0007669"/>
    <property type="project" value="TreeGrafter"/>
</dbReference>
<dbReference type="PROSITE" id="PS51273">
    <property type="entry name" value="GATASE_TYPE_1"/>
    <property type="match status" value="1"/>
</dbReference>
<dbReference type="RefSeq" id="WP_134370105.1">
    <property type="nucleotide sequence ID" value="NZ_SOGN01000043.1"/>
</dbReference>
<keyword evidence="3" id="KW-1185">Reference proteome</keyword>
<proteinExistence type="predicted"/>
<dbReference type="InterPro" id="IPR029062">
    <property type="entry name" value="Class_I_gatase-like"/>
</dbReference>
<dbReference type="InterPro" id="IPR017926">
    <property type="entry name" value="GATASE"/>
</dbReference>
<accession>A0A4R8XNN3</accession>
<dbReference type="EMBL" id="SOGN01000043">
    <property type="protein sequence ID" value="TFC80268.1"/>
    <property type="molecule type" value="Genomic_DNA"/>
</dbReference>
<dbReference type="GO" id="GO:0016740">
    <property type="term" value="F:transferase activity"/>
    <property type="evidence" value="ECO:0007669"/>
    <property type="project" value="UniProtKB-KW"/>
</dbReference>
<dbReference type="Pfam" id="PF00117">
    <property type="entry name" value="GATase"/>
    <property type="match status" value="1"/>
</dbReference>
<evidence type="ECO:0000313" key="3">
    <source>
        <dbReference type="Proteomes" id="UP000298433"/>
    </source>
</evidence>
<sequence length="237" mass="26415">MSRTAVVLRHDDTIHLGNLEPVLRDYGYSIRYVDTLREDVRALDPQDADLMIVLGGEMGVYDADEFPALHAEIDLLERRLRASRPVFGVCLGAQLMAAALGSRVYRGPTNEIGYRSVEPTEAGVTSPLRHISGVPVFQWHSDTFDLPGGVTRLAGSPQYGNEAFAIDDWALAVQFHPEVTDEMHEVWLAASEAEVAAEGFDPGDLRRDRERYSRGMQDASRAMFSEWLDGLDPRRTP</sequence>
<dbReference type="PANTHER" id="PTHR42695">
    <property type="entry name" value="GLUTAMINE AMIDOTRANSFERASE YLR126C-RELATED"/>
    <property type="match status" value="1"/>
</dbReference>
<comment type="caution">
    <text evidence="2">The sequence shown here is derived from an EMBL/GenBank/DDBJ whole genome shotgun (WGS) entry which is preliminary data.</text>
</comment>
<dbReference type="PANTHER" id="PTHR42695:SF5">
    <property type="entry name" value="GLUTAMINE AMIDOTRANSFERASE YLR126C-RELATED"/>
    <property type="match status" value="1"/>
</dbReference>
<gene>
    <name evidence="2" type="ORF">E3T23_09310</name>
</gene>
<dbReference type="InterPro" id="IPR044992">
    <property type="entry name" value="ChyE-like"/>
</dbReference>
<dbReference type="CDD" id="cd01741">
    <property type="entry name" value="GATase1_1"/>
    <property type="match status" value="1"/>
</dbReference>
<keyword evidence="2" id="KW-0315">Glutamine amidotransferase</keyword>
<organism evidence="2 3">
    <name type="scientific">Cryobacterium cheniae</name>
    <dbReference type="NCBI Taxonomy" id="1259262"/>
    <lineage>
        <taxon>Bacteria</taxon>
        <taxon>Bacillati</taxon>
        <taxon>Actinomycetota</taxon>
        <taxon>Actinomycetes</taxon>
        <taxon>Micrococcales</taxon>
        <taxon>Microbacteriaceae</taxon>
        <taxon>Cryobacterium</taxon>
    </lineage>
</organism>
<reference evidence="2 3" key="1">
    <citation type="submission" date="2019-03" db="EMBL/GenBank/DDBJ databases">
        <title>Genomics of glacier-inhabiting Cryobacterium strains.</title>
        <authorList>
            <person name="Liu Q."/>
            <person name="Xin Y.-H."/>
        </authorList>
    </citation>
    <scope>NUCLEOTIDE SEQUENCE [LARGE SCALE GENOMIC DNA]</scope>
    <source>
        <strain evidence="2 3">TMT2-48-2</strain>
    </source>
</reference>
<protein>
    <submittedName>
        <fullName evidence="2">Glutamine amidotransferase</fullName>
    </submittedName>
</protein>
<name>A0A4R8XNN3_9MICO</name>
<dbReference type="SUPFAM" id="SSF52317">
    <property type="entry name" value="Class I glutamine amidotransferase-like"/>
    <property type="match status" value="1"/>
</dbReference>
<keyword evidence="2" id="KW-0808">Transferase</keyword>
<evidence type="ECO:0000313" key="2">
    <source>
        <dbReference type="EMBL" id="TFC80268.1"/>
    </source>
</evidence>
<dbReference type="NCBIfam" id="NF005458">
    <property type="entry name" value="PRK07053.1"/>
    <property type="match status" value="1"/>
</dbReference>
<dbReference type="OrthoDB" id="5196541at2"/>
<dbReference type="Proteomes" id="UP000298433">
    <property type="component" value="Unassembled WGS sequence"/>
</dbReference>
<dbReference type="AlphaFoldDB" id="A0A4R8XNN3"/>